<comment type="caution">
    <text evidence="2">The sequence shown here is derived from an EMBL/GenBank/DDBJ whole genome shotgun (WGS) entry which is preliminary data.</text>
</comment>
<dbReference type="EMBL" id="AWWV01006403">
    <property type="protein sequence ID" value="OMP01517.1"/>
    <property type="molecule type" value="Genomic_DNA"/>
</dbReference>
<evidence type="ECO:0000313" key="2">
    <source>
        <dbReference type="EMBL" id="OMO88889.1"/>
    </source>
</evidence>
<protein>
    <submittedName>
        <fullName evidence="2">Uncharacterized protein</fullName>
    </submittedName>
</protein>
<dbReference type="AlphaFoldDB" id="A0A1R3J228"/>
<gene>
    <name evidence="3" type="ORF">CCACVL1_03074</name>
    <name evidence="2" type="ORF">CCACVL1_08138</name>
</gene>
<reference evidence="2 4" key="1">
    <citation type="submission" date="2013-09" db="EMBL/GenBank/DDBJ databases">
        <title>Corchorus capsularis genome sequencing.</title>
        <authorList>
            <person name="Alam M."/>
            <person name="Haque M.S."/>
            <person name="Islam M.S."/>
            <person name="Emdad E.M."/>
            <person name="Islam M.M."/>
            <person name="Ahmed B."/>
            <person name="Halim A."/>
            <person name="Hossen Q.M.M."/>
            <person name="Hossain M.Z."/>
            <person name="Ahmed R."/>
            <person name="Khan M.M."/>
            <person name="Islam R."/>
            <person name="Rashid M.M."/>
            <person name="Khan S.A."/>
            <person name="Rahman M.S."/>
            <person name="Alam M."/>
        </authorList>
    </citation>
    <scope>NUCLEOTIDE SEQUENCE [LARGE SCALE GENOMIC DNA]</scope>
    <source>
        <strain evidence="4">cv. CVL-1</strain>
        <tissue evidence="2">Whole seedling</tissue>
    </source>
</reference>
<dbReference type="Gramene" id="OMP01517">
    <property type="protein sequence ID" value="OMP01517"/>
    <property type="gene ID" value="CCACVL1_03074"/>
</dbReference>
<name>A0A1R3J228_COCAP</name>
<feature type="region of interest" description="Disordered" evidence="1">
    <location>
        <begin position="1"/>
        <end position="23"/>
    </location>
</feature>
<organism evidence="2 4">
    <name type="scientific">Corchorus capsularis</name>
    <name type="common">Jute</name>
    <dbReference type="NCBI Taxonomy" id="210143"/>
    <lineage>
        <taxon>Eukaryota</taxon>
        <taxon>Viridiplantae</taxon>
        <taxon>Streptophyta</taxon>
        <taxon>Embryophyta</taxon>
        <taxon>Tracheophyta</taxon>
        <taxon>Spermatophyta</taxon>
        <taxon>Magnoliopsida</taxon>
        <taxon>eudicotyledons</taxon>
        <taxon>Gunneridae</taxon>
        <taxon>Pentapetalae</taxon>
        <taxon>rosids</taxon>
        <taxon>malvids</taxon>
        <taxon>Malvales</taxon>
        <taxon>Malvaceae</taxon>
        <taxon>Grewioideae</taxon>
        <taxon>Apeibeae</taxon>
        <taxon>Corchorus</taxon>
    </lineage>
</organism>
<dbReference type="Proteomes" id="UP000188268">
    <property type="component" value="Unassembled WGS sequence"/>
</dbReference>
<dbReference type="Gramene" id="OMO88889">
    <property type="protein sequence ID" value="OMO88889"/>
    <property type="gene ID" value="CCACVL1_08138"/>
</dbReference>
<keyword evidence="4" id="KW-1185">Reference proteome</keyword>
<evidence type="ECO:0000313" key="4">
    <source>
        <dbReference type="Proteomes" id="UP000188268"/>
    </source>
</evidence>
<proteinExistence type="predicted"/>
<evidence type="ECO:0000256" key="1">
    <source>
        <dbReference type="SAM" id="MobiDB-lite"/>
    </source>
</evidence>
<accession>A0A1R3J228</accession>
<dbReference type="EMBL" id="AWWV01008874">
    <property type="protein sequence ID" value="OMO88889.1"/>
    <property type="molecule type" value="Genomic_DNA"/>
</dbReference>
<sequence>MAHWPANMAVRAGATQDEGEASY</sequence>
<evidence type="ECO:0000313" key="3">
    <source>
        <dbReference type="EMBL" id="OMP01517.1"/>
    </source>
</evidence>